<name>A0ABY5YW41_9ACTN</name>
<protein>
    <submittedName>
        <fullName evidence="1">Uncharacterized protein</fullName>
    </submittedName>
</protein>
<dbReference type="EMBL" id="CP073721">
    <property type="protein sequence ID" value="UWZ33965.1"/>
    <property type="molecule type" value="Genomic_DNA"/>
</dbReference>
<keyword evidence="2" id="KW-1185">Reference proteome</keyword>
<accession>A0ABY5YW41</accession>
<gene>
    <name evidence="1" type="ORF">Drose_22150</name>
</gene>
<reference evidence="1" key="1">
    <citation type="submission" date="2021-04" db="EMBL/GenBank/DDBJ databases">
        <title>Biosynthetic gene clusters of Dactylosporangioum roseum.</title>
        <authorList>
            <person name="Hartkoorn R.C."/>
            <person name="Beaudoing E."/>
            <person name="Hot D."/>
            <person name="Moureu S."/>
        </authorList>
    </citation>
    <scope>NUCLEOTIDE SEQUENCE</scope>
    <source>
        <strain evidence="1">NRRL B-16295</strain>
    </source>
</reference>
<dbReference type="RefSeq" id="WP_260723250.1">
    <property type="nucleotide sequence ID" value="NZ_BAAABS010000017.1"/>
</dbReference>
<dbReference type="Proteomes" id="UP001058271">
    <property type="component" value="Chromosome"/>
</dbReference>
<evidence type="ECO:0000313" key="2">
    <source>
        <dbReference type="Proteomes" id="UP001058271"/>
    </source>
</evidence>
<evidence type="ECO:0000313" key="1">
    <source>
        <dbReference type="EMBL" id="UWZ33965.1"/>
    </source>
</evidence>
<organism evidence="1 2">
    <name type="scientific">Dactylosporangium roseum</name>
    <dbReference type="NCBI Taxonomy" id="47989"/>
    <lineage>
        <taxon>Bacteria</taxon>
        <taxon>Bacillati</taxon>
        <taxon>Actinomycetota</taxon>
        <taxon>Actinomycetes</taxon>
        <taxon>Micromonosporales</taxon>
        <taxon>Micromonosporaceae</taxon>
        <taxon>Dactylosporangium</taxon>
    </lineage>
</organism>
<sequence>MTMRFAGFVPGFTRRPVHGVGYAVRLDWPSAEAGAVSHDFTQFTPGLRRALRRAASTRRYWVLSPVRPLAVTVVPITRAAFDAHSQQCVSPACPTTAPLLGLVPAGDTTPARGASA</sequence>
<proteinExistence type="predicted"/>